<feature type="transmembrane region" description="Helical" evidence="7">
    <location>
        <begin position="475"/>
        <end position="497"/>
    </location>
</feature>
<dbReference type="EMBL" id="FMVT01000007">
    <property type="protein sequence ID" value="SCY66010.1"/>
    <property type="molecule type" value="Genomic_DNA"/>
</dbReference>
<feature type="transmembrane region" description="Helical" evidence="7">
    <location>
        <begin position="354"/>
        <end position="373"/>
    </location>
</feature>
<dbReference type="GO" id="GO:0005886">
    <property type="term" value="C:plasma membrane"/>
    <property type="evidence" value="ECO:0007669"/>
    <property type="project" value="UniProtKB-SubCell"/>
</dbReference>
<keyword evidence="4 7" id="KW-0812">Transmembrane</keyword>
<dbReference type="STRING" id="336292.SAMN05660710_02244"/>
<evidence type="ECO:0000256" key="7">
    <source>
        <dbReference type="RuleBase" id="RU363032"/>
    </source>
</evidence>
<dbReference type="SUPFAM" id="SSF161098">
    <property type="entry name" value="MetI-like"/>
    <property type="match status" value="2"/>
</dbReference>
<evidence type="ECO:0000259" key="8">
    <source>
        <dbReference type="PROSITE" id="PS50928"/>
    </source>
</evidence>
<evidence type="ECO:0000313" key="9">
    <source>
        <dbReference type="EMBL" id="SCY66010.1"/>
    </source>
</evidence>
<keyword evidence="10" id="KW-1185">Reference proteome</keyword>
<keyword evidence="5 7" id="KW-1133">Transmembrane helix</keyword>
<evidence type="ECO:0000256" key="4">
    <source>
        <dbReference type="ARBA" id="ARBA00022692"/>
    </source>
</evidence>
<feature type="transmembrane region" description="Helical" evidence="7">
    <location>
        <begin position="430"/>
        <end position="455"/>
    </location>
</feature>
<dbReference type="Gene3D" id="1.10.3720.10">
    <property type="entry name" value="MetI-like"/>
    <property type="match status" value="2"/>
</dbReference>
<sequence length="512" mass="52346">MTARLAGPLLLLALWQGLALLTAGRFLIAGPAEVAAWLADQSGLVLRALAVTGRNAAVGFVAGNLAAVLLAALAALWPRSRGGVLALALVVHCLPLVATGPILRVLLGPGEGPQIWIAALAVYYTTLIPLLAGLSATPSGWLDLVRVHGRGRLAQLVHVRARAALPYLLAGLQIAVPAALLGAMVGEFTGAERGLGVLTIRFTRALDVPALWGVATVAAGVALAGYGAIGALGRRLGAPPPPVILSLGAAPRAPWRRQAGGALLVLLAVPLLWWAAIEALALNPFFVKTPAELWLALTSAPDSALRRATLAGAGLQTLAFLLPGYLAGLALGAGLAALLALAPAAGQVVTPLALAMRAIPIITTAPLIVLALGRGAAGTVAIVAVMVFFPTLVACRYGLAQAPGRIMDLMQCHAAGPWARLRHVQLPAMLPALFASARMAVPAAVLAVTVAEWLATGRGLGQLMALSASVSDYTMLWLCVALVTLASAAGYAAIAVLERRVLAVFAPEQLVR</sequence>
<feature type="transmembrane region" description="Helical" evidence="7">
    <location>
        <begin position="379"/>
        <end position="399"/>
    </location>
</feature>
<feature type="transmembrane region" description="Helical" evidence="7">
    <location>
        <begin position="320"/>
        <end position="342"/>
    </location>
</feature>
<protein>
    <submittedName>
        <fullName evidence="9">ABC-type nitrate/sulfonate/bicarbonate transport system, permease component</fullName>
    </submittedName>
</protein>
<keyword evidence="2 7" id="KW-0813">Transport</keyword>
<evidence type="ECO:0000313" key="10">
    <source>
        <dbReference type="Proteomes" id="UP000199502"/>
    </source>
</evidence>
<feature type="transmembrane region" description="Helical" evidence="7">
    <location>
        <begin position="57"/>
        <end position="77"/>
    </location>
</feature>
<feature type="domain" description="ABC transmembrane type-1" evidence="8">
    <location>
        <begin position="314"/>
        <end position="506"/>
    </location>
</feature>
<keyword evidence="6 7" id="KW-0472">Membrane</keyword>
<reference evidence="9 10" key="1">
    <citation type="submission" date="2016-10" db="EMBL/GenBank/DDBJ databases">
        <authorList>
            <person name="de Groot N.N."/>
        </authorList>
    </citation>
    <scope>NUCLEOTIDE SEQUENCE [LARGE SCALE GENOMIC DNA]</scope>
    <source>
        <strain evidence="9 10">CGMCC 1.8925</strain>
    </source>
</reference>
<feature type="transmembrane region" description="Helical" evidence="7">
    <location>
        <begin position="84"/>
        <end position="103"/>
    </location>
</feature>
<dbReference type="CDD" id="cd06261">
    <property type="entry name" value="TM_PBP2"/>
    <property type="match status" value="1"/>
</dbReference>
<evidence type="ECO:0000256" key="6">
    <source>
        <dbReference type="ARBA" id="ARBA00023136"/>
    </source>
</evidence>
<comment type="similarity">
    <text evidence="7">Belongs to the binding-protein-dependent transport system permease family.</text>
</comment>
<comment type="subcellular location">
    <subcellularLocation>
        <location evidence="1 7">Cell membrane</location>
        <topology evidence="1 7">Multi-pass membrane protein</topology>
    </subcellularLocation>
</comment>
<name>A0A1G5HRT4_9RHOB</name>
<dbReference type="RefSeq" id="WP_090744107.1">
    <property type="nucleotide sequence ID" value="NZ_FMVT01000007.1"/>
</dbReference>
<feature type="transmembrane region" description="Helical" evidence="7">
    <location>
        <begin position="163"/>
        <end position="185"/>
    </location>
</feature>
<dbReference type="PROSITE" id="PS50928">
    <property type="entry name" value="ABC_TM1"/>
    <property type="match status" value="1"/>
</dbReference>
<evidence type="ECO:0000256" key="5">
    <source>
        <dbReference type="ARBA" id="ARBA00022989"/>
    </source>
</evidence>
<dbReference type="PANTHER" id="PTHR30151">
    <property type="entry name" value="ALKANE SULFONATE ABC TRANSPORTER-RELATED, MEMBRANE SUBUNIT"/>
    <property type="match status" value="1"/>
</dbReference>
<feature type="transmembrane region" description="Helical" evidence="7">
    <location>
        <begin position="115"/>
        <end position="142"/>
    </location>
</feature>
<feature type="transmembrane region" description="Helical" evidence="7">
    <location>
        <begin position="262"/>
        <end position="286"/>
    </location>
</feature>
<dbReference type="Proteomes" id="UP000199502">
    <property type="component" value="Unassembled WGS sequence"/>
</dbReference>
<accession>A0A1G5HRT4</accession>
<dbReference type="AlphaFoldDB" id="A0A1G5HRT4"/>
<evidence type="ECO:0000256" key="3">
    <source>
        <dbReference type="ARBA" id="ARBA00022475"/>
    </source>
</evidence>
<proteinExistence type="inferred from homology"/>
<keyword evidence="3" id="KW-1003">Cell membrane</keyword>
<feature type="transmembrane region" description="Helical" evidence="7">
    <location>
        <begin position="210"/>
        <end position="229"/>
    </location>
</feature>
<dbReference type="InterPro" id="IPR035906">
    <property type="entry name" value="MetI-like_sf"/>
</dbReference>
<evidence type="ECO:0000256" key="1">
    <source>
        <dbReference type="ARBA" id="ARBA00004651"/>
    </source>
</evidence>
<dbReference type="InterPro" id="IPR000515">
    <property type="entry name" value="MetI-like"/>
</dbReference>
<organism evidence="9 10">
    <name type="scientific">Paracoccus tibetensis</name>
    <dbReference type="NCBI Taxonomy" id="336292"/>
    <lineage>
        <taxon>Bacteria</taxon>
        <taxon>Pseudomonadati</taxon>
        <taxon>Pseudomonadota</taxon>
        <taxon>Alphaproteobacteria</taxon>
        <taxon>Rhodobacterales</taxon>
        <taxon>Paracoccaceae</taxon>
        <taxon>Paracoccus</taxon>
    </lineage>
</organism>
<dbReference type="PANTHER" id="PTHR30151:SF20">
    <property type="entry name" value="ABC TRANSPORTER PERMEASE PROTEIN HI_0355-RELATED"/>
    <property type="match status" value="1"/>
</dbReference>
<dbReference type="OrthoDB" id="9799271at2"/>
<dbReference type="Pfam" id="PF00528">
    <property type="entry name" value="BPD_transp_1"/>
    <property type="match status" value="2"/>
</dbReference>
<evidence type="ECO:0000256" key="2">
    <source>
        <dbReference type="ARBA" id="ARBA00022448"/>
    </source>
</evidence>
<dbReference type="GO" id="GO:0055085">
    <property type="term" value="P:transmembrane transport"/>
    <property type="evidence" value="ECO:0007669"/>
    <property type="project" value="InterPro"/>
</dbReference>
<gene>
    <name evidence="9" type="ORF">SAMN05660710_02244</name>
</gene>